<keyword evidence="6" id="KW-1185">Reference proteome</keyword>
<keyword evidence="5" id="KW-0378">Hydrolase</keyword>
<comment type="caution">
    <text evidence="5">The sequence shown here is derived from an EMBL/GenBank/DDBJ whole genome shotgun (WGS) entry which is preliminary data.</text>
</comment>
<feature type="compositionally biased region" description="Basic and acidic residues" evidence="2">
    <location>
        <begin position="154"/>
        <end position="164"/>
    </location>
</feature>
<sequence>MVNGTVRGALVLLLGVGCSHYAAAAGVASAEAVGSGADLVVDVTAGLPGATGFTQEVWRSEGKVRFEPKNAAAAETAWAERLKRAGDAAKIGAGDSAKGDGDKTVTSGDQYWTAVNAQTGQKYRVEMPRELAHDLHRLALQSGLAAGKGATASETEKSAGDDGLKGWSDGSDTRTRRYDNTAFPNRAMGQMGGGNKSGCSGTLVGRRHVLTAAHCLYNRDDDFWYSLGATRFRPGREGTCSGEACEPYGAHDAVWYFTPEQFRNSDTDWTYDYAVMVLGTAPGDETGWLGYVAIGEDNLRDYCDANTFSLGQCYSRGYPACGLSNAPVANEACQQGWAYQDTKPCNIGGFGSKGADGWNSRFSVNCDLSGGHSGSAVYTNRWSGGNNVVFGVVSTQTCSTCTAADDYPNGIRRLTPDVLDAISYFKSTFP</sequence>
<dbReference type="GO" id="GO:0004252">
    <property type="term" value="F:serine-type endopeptidase activity"/>
    <property type="evidence" value="ECO:0007669"/>
    <property type="project" value="InterPro"/>
</dbReference>
<dbReference type="RefSeq" id="WP_263541574.1">
    <property type="nucleotide sequence ID" value="NZ_JAOVZO020000018.1"/>
</dbReference>
<dbReference type="InterPro" id="IPR018114">
    <property type="entry name" value="TRYPSIN_HIS"/>
</dbReference>
<evidence type="ECO:0000256" key="2">
    <source>
        <dbReference type="SAM" id="MobiDB-lite"/>
    </source>
</evidence>
<dbReference type="InterPro" id="IPR009003">
    <property type="entry name" value="Peptidase_S1_PA"/>
</dbReference>
<evidence type="ECO:0000256" key="1">
    <source>
        <dbReference type="ARBA" id="ARBA00022729"/>
    </source>
</evidence>
<reference evidence="5" key="1">
    <citation type="submission" date="2023-02" db="EMBL/GenBank/DDBJ databases">
        <title>Tahibacter soli sp. nov. isolated from soil.</title>
        <authorList>
            <person name="Baek J.H."/>
            <person name="Lee J.K."/>
            <person name="Choi D.G."/>
            <person name="Jeon C.O."/>
        </authorList>
    </citation>
    <scope>NUCLEOTIDE SEQUENCE</scope>
    <source>
        <strain evidence="5">BL</strain>
    </source>
</reference>
<feature type="chain" id="PRO_5040951499" evidence="3">
    <location>
        <begin position="25"/>
        <end position="430"/>
    </location>
</feature>
<dbReference type="Gene3D" id="2.40.10.10">
    <property type="entry name" value="Trypsin-like serine proteases"/>
    <property type="match status" value="2"/>
</dbReference>
<feature type="region of interest" description="Disordered" evidence="2">
    <location>
        <begin position="146"/>
        <end position="178"/>
    </location>
</feature>
<dbReference type="PROSITE" id="PS51257">
    <property type="entry name" value="PROKAR_LIPOPROTEIN"/>
    <property type="match status" value="1"/>
</dbReference>
<name>A0A9X3YK81_9GAMM</name>
<protein>
    <submittedName>
        <fullName evidence="5">Trypsin-like serine protease</fullName>
        <ecNumber evidence="5">3.4.21.-</ecNumber>
    </submittedName>
</protein>
<dbReference type="SUPFAM" id="SSF50494">
    <property type="entry name" value="Trypsin-like serine proteases"/>
    <property type="match status" value="1"/>
</dbReference>
<dbReference type="Pfam" id="PF00089">
    <property type="entry name" value="Trypsin"/>
    <property type="match status" value="1"/>
</dbReference>
<feature type="domain" description="Peptidase S1" evidence="4">
    <location>
        <begin position="176"/>
        <end position="232"/>
    </location>
</feature>
<accession>A0A9X3YK81</accession>
<gene>
    <name evidence="5" type="ORF">OD750_015400</name>
</gene>
<evidence type="ECO:0000259" key="4">
    <source>
        <dbReference type="Pfam" id="PF00089"/>
    </source>
</evidence>
<dbReference type="InterPro" id="IPR001254">
    <property type="entry name" value="Trypsin_dom"/>
</dbReference>
<feature type="signal peptide" evidence="3">
    <location>
        <begin position="1"/>
        <end position="24"/>
    </location>
</feature>
<organism evidence="5 6">
    <name type="scientific">Tahibacter soli</name>
    <dbReference type="NCBI Taxonomy" id="2983605"/>
    <lineage>
        <taxon>Bacteria</taxon>
        <taxon>Pseudomonadati</taxon>
        <taxon>Pseudomonadota</taxon>
        <taxon>Gammaproteobacteria</taxon>
        <taxon>Lysobacterales</taxon>
        <taxon>Rhodanobacteraceae</taxon>
        <taxon>Tahibacter</taxon>
    </lineage>
</organism>
<evidence type="ECO:0000313" key="6">
    <source>
        <dbReference type="Proteomes" id="UP001139971"/>
    </source>
</evidence>
<evidence type="ECO:0000313" key="5">
    <source>
        <dbReference type="EMBL" id="MDC8013929.1"/>
    </source>
</evidence>
<evidence type="ECO:0000256" key="3">
    <source>
        <dbReference type="SAM" id="SignalP"/>
    </source>
</evidence>
<proteinExistence type="predicted"/>
<dbReference type="EC" id="3.4.21.-" evidence="5"/>
<dbReference type="PANTHER" id="PTHR15462">
    <property type="entry name" value="SERINE PROTEASE"/>
    <property type="match status" value="1"/>
</dbReference>
<dbReference type="Proteomes" id="UP001139971">
    <property type="component" value="Unassembled WGS sequence"/>
</dbReference>
<dbReference type="EMBL" id="JAOVZO020000018">
    <property type="protein sequence ID" value="MDC8013929.1"/>
    <property type="molecule type" value="Genomic_DNA"/>
</dbReference>
<dbReference type="PANTHER" id="PTHR15462:SF8">
    <property type="entry name" value="SERINE PROTEASE"/>
    <property type="match status" value="1"/>
</dbReference>
<dbReference type="GO" id="GO:0006508">
    <property type="term" value="P:proteolysis"/>
    <property type="evidence" value="ECO:0007669"/>
    <property type="project" value="UniProtKB-KW"/>
</dbReference>
<dbReference type="InterPro" id="IPR050966">
    <property type="entry name" value="Glutamyl_endopeptidase"/>
</dbReference>
<dbReference type="InterPro" id="IPR043504">
    <property type="entry name" value="Peptidase_S1_PA_chymotrypsin"/>
</dbReference>
<keyword evidence="1 3" id="KW-0732">Signal</keyword>
<dbReference type="AlphaFoldDB" id="A0A9X3YK81"/>
<keyword evidence="5" id="KW-0645">Protease</keyword>
<dbReference type="PROSITE" id="PS00134">
    <property type="entry name" value="TRYPSIN_HIS"/>
    <property type="match status" value="1"/>
</dbReference>